<organism evidence="1 2">
    <name type="scientific">Galerina marginata (strain CBS 339.88)</name>
    <dbReference type="NCBI Taxonomy" id="685588"/>
    <lineage>
        <taxon>Eukaryota</taxon>
        <taxon>Fungi</taxon>
        <taxon>Dikarya</taxon>
        <taxon>Basidiomycota</taxon>
        <taxon>Agaricomycotina</taxon>
        <taxon>Agaricomycetes</taxon>
        <taxon>Agaricomycetidae</taxon>
        <taxon>Agaricales</taxon>
        <taxon>Agaricineae</taxon>
        <taxon>Strophariaceae</taxon>
        <taxon>Galerina</taxon>
    </lineage>
</organism>
<accession>A0A067TGZ1</accession>
<sequence>MDLTFKPIPKSCPVPHNAVAFIGGVADYDKGPTIVLWRDRKEIVIQAPKFTPEAGVDVDDPYYDWYELQAISKRYANYLEIIESLVDTIEFGKTNWAYLLPAPGGYRISQREKRFPMITCPTWAQLIYVDEIEFTVWGSCSDRRGIWNEKEVDITYAWNFAEFWCLNRAMYGYRAVQGLDVTFEIYGHLATRDGSIIGLVSEAAWGRMIRLDDRALVYKTVAKIEQRGCLYRGCYTNRFIIANGKVRLLELNSVWPYKDMDCLEKDAELWHWKELDDLFAEFRDIGPYGNYHLPLLRFTTTHNDLKYVRPPPSPDRPFGGFVFYSEFFDFYEPWSGYRRLPDGDDENESALPFLDRRILWPPNKRLMPNFENIYEAQTTHRENLIASRRLSGRLERTPRNRVLIAGVPYHPYNRPSAWSHGARRALTNSDNTESSIVTIE</sequence>
<gene>
    <name evidence="1" type="ORF">GALMADRAFT_245345</name>
</gene>
<protein>
    <submittedName>
        <fullName evidence="1">Uncharacterized protein</fullName>
    </submittedName>
</protein>
<dbReference type="STRING" id="685588.A0A067TGZ1"/>
<dbReference type="OrthoDB" id="2874131at2759"/>
<dbReference type="Proteomes" id="UP000027222">
    <property type="component" value="Unassembled WGS sequence"/>
</dbReference>
<keyword evidence="2" id="KW-1185">Reference proteome</keyword>
<dbReference type="AlphaFoldDB" id="A0A067TGZ1"/>
<evidence type="ECO:0000313" key="1">
    <source>
        <dbReference type="EMBL" id="KDR78258.1"/>
    </source>
</evidence>
<name>A0A067TGZ1_GALM3</name>
<proteinExistence type="predicted"/>
<dbReference type="EMBL" id="KL142375">
    <property type="protein sequence ID" value="KDR78258.1"/>
    <property type="molecule type" value="Genomic_DNA"/>
</dbReference>
<reference evidence="2" key="1">
    <citation type="journal article" date="2014" name="Proc. Natl. Acad. Sci. U.S.A.">
        <title>Extensive sampling of basidiomycete genomes demonstrates inadequacy of the white-rot/brown-rot paradigm for wood decay fungi.</title>
        <authorList>
            <person name="Riley R."/>
            <person name="Salamov A.A."/>
            <person name="Brown D.W."/>
            <person name="Nagy L.G."/>
            <person name="Floudas D."/>
            <person name="Held B.W."/>
            <person name="Levasseur A."/>
            <person name="Lombard V."/>
            <person name="Morin E."/>
            <person name="Otillar R."/>
            <person name="Lindquist E.A."/>
            <person name="Sun H."/>
            <person name="LaButti K.M."/>
            <person name="Schmutz J."/>
            <person name="Jabbour D."/>
            <person name="Luo H."/>
            <person name="Baker S.E."/>
            <person name="Pisabarro A.G."/>
            <person name="Walton J.D."/>
            <person name="Blanchette R.A."/>
            <person name="Henrissat B."/>
            <person name="Martin F."/>
            <person name="Cullen D."/>
            <person name="Hibbett D.S."/>
            <person name="Grigoriev I.V."/>
        </authorList>
    </citation>
    <scope>NUCLEOTIDE SEQUENCE [LARGE SCALE GENOMIC DNA]</scope>
    <source>
        <strain evidence="2">CBS 339.88</strain>
    </source>
</reference>
<dbReference type="HOGENOM" id="CLU_049760_0_0_1"/>
<evidence type="ECO:0000313" key="2">
    <source>
        <dbReference type="Proteomes" id="UP000027222"/>
    </source>
</evidence>